<keyword evidence="7 9" id="KW-0472">Membrane</keyword>
<dbReference type="GO" id="GO:0009705">
    <property type="term" value="C:plant-type vacuole membrane"/>
    <property type="evidence" value="ECO:0007669"/>
    <property type="project" value="UniProtKB-ARBA"/>
</dbReference>
<protein>
    <recommendedName>
        <fullName evidence="12">Protein NRT1/ PTR FAMILY 5.10-like</fullName>
    </recommendedName>
</protein>
<evidence type="ECO:0000256" key="2">
    <source>
        <dbReference type="ARBA" id="ARBA00005982"/>
    </source>
</evidence>
<evidence type="ECO:0000313" key="10">
    <source>
        <dbReference type="EMBL" id="KAL3845659.1"/>
    </source>
</evidence>
<feature type="transmembrane region" description="Helical" evidence="9">
    <location>
        <begin position="204"/>
        <end position="223"/>
    </location>
</feature>
<dbReference type="EMBL" id="JBJXBP010000002">
    <property type="protein sequence ID" value="KAL3845659.1"/>
    <property type="molecule type" value="Genomic_DNA"/>
</dbReference>
<feature type="transmembrane region" description="Helical" evidence="9">
    <location>
        <begin position="153"/>
        <end position="171"/>
    </location>
</feature>
<evidence type="ECO:0000256" key="3">
    <source>
        <dbReference type="ARBA" id="ARBA00022448"/>
    </source>
</evidence>
<accession>A0ABD3U863</accession>
<feature type="transmembrane region" description="Helical" evidence="9">
    <location>
        <begin position="229"/>
        <end position="254"/>
    </location>
</feature>
<comment type="subcellular location">
    <subcellularLocation>
        <location evidence="1">Membrane</location>
        <topology evidence="1">Multi-pass membrane protein</topology>
    </subcellularLocation>
</comment>
<evidence type="ECO:0000256" key="1">
    <source>
        <dbReference type="ARBA" id="ARBA00004141"/>
    </source>
</evidence>
<dbReference type="Proteomes" id="UP001634393">
    <property type="component" value="Unassembled WGS sequence"/>
</dbReference>
<sequence>MAVIIVPGNEISEAESPLLNDIVGSCVDFKGGAPNRSKTGCWKSASFIIGVEVVERFAYYGISSNLISYLTGPLGQSTATAAENVNAWNGAAMLLPLLGAFLADSYLGRYRMIIVASLLYILGLGFLSLSAALHSSYSADCKTNANDTACSPPQLEIIILFFFSLYLVAFAQGGHKPCVQAFGADQFDEEDPIECKAKSSFFNWWYFSMNGGILVALLVLNYIQENLSWELGFGIPCIVMCFALIVFLLGSMTYRFRINSDKRNPFLRIGRVFVKAAANCQVTPIVISIEEDAQNILPHEDAKLKFLEKALITPDGSREENICSTGDVEDAKAILRLVPIWFACLGYAIVFSQASTLFTKQGVTLDRYIISSSIQIPAASLQCLISLSIIVSIPIYDRVLVPFARAITKKPAGISMLQRIGTGIVLSFVSMLIAALVERKRLETALEYGLVDLPKATVPMSVWWLAPQYLLFGIADVFTMVGLQEFFYDQVPKDLKSIGLALYLSIFGIGSFLSSFLISIIEKATSAHGRDSWFSNNLNRAHLDYFYWLLAGISAVSMAIYVYFAKSYVYSKRSL</sequence>
<comment type="similarity">
    <text evidence="8">Belongs to the major facilitator superfamily. Phosphate:H(+) symporter (TC 2.A.1.9) family.</text>
</comment>
<gene>
    <name evidence="10" type="ORF">ACJIZ3_003062</name>
</gene>
<evidence type="ECO:0000256" key="5">
    <source>
        <dbReference type="ARBA" id="ARBA00022692"/>
    </source>
</evidence>
<feature type="transmembrane region" description="Helical" evidence="9">
    <location>
        <begin position="500"/>
        <end position="521"/>
    </location>
</feature>
<feature type="transmembrane region" description="Helical" evidence="9">
    <location>
        <begin position="114"/>
        <end position="133"/>
    </location>
</feature>
<evidence type="ECO:0000256" key="7">
    <source>
        <dbReference type="ARBA" id="ARBA00023136"/>
    </source>
</evidence>
<name>A0ABD3U863_9LAMI</name>
<keyword evidence="3" id="KW-0813">Transport</keyword>
<keyword evidence="4" id="KW-0597">Phosphoprotein</keyword>
<evidence type="ECO:0008006" key="12">
    <source>
        <dbReference type="Google" id="ProtNLM"/>
    </source>
</evidence>
<dbReference type="InterPro" id="IPR000109">
    <property type="entry name" value="POT_fam"/>
</dbReference>
<evidence type="ECO:0000256" key="8">
    <source>
        <dbReference type="ARBA" id="ARBA00044504"/>
    </source>
</evidence>
<feature type="transmembrane region" description="Helical" evidence="9">
    <location>
        <begin position="545"/>
        <end position="564"/>
    </location>
</feature>
<dbReference type="Pfam" id="PF00854">
    <property type="entry name" value="PTR2"/>
    <property type="match status" value="1"/>
</dbReference>
<dbReference type="GO" id="GO:0080054">
    <property type="term" value="F:low-affinity nitrate transmembrane transporter activity"/>
    <property type="evidence" value="ECO:0007669"/>
    <property type="project" value="UniProtKB-ARBA"/>
</dbReference>
<feature type="transmembrane region" description="Helical" evidence="9">
    <location>
        <begin position="374"/>
        <end position="396"/>
    </location>
</feature>
<dbReference type="FunFam" id="1.20.1250.20:FF:000147">
    <property type="entry name" value="Protein NRT1/ PTR family 5.10"/>
    <property type="match status" value="1"/>
</dbReference>
<evidence type="ECO:0000256" key="4">
    <source>
        <dbReference type="ARBA" id="ARBA00022553"/>
    </source>
</evidence>
<evidence type="ECO:0000256" key="6">
    <source>
        <dbReference type="ARBA" id="ARBA00022989"/>
    </source>
</evidence>
<keyword evidence="6 9" id="KW-1133">Transmembrane helix</keyword>
<dbReference type="SUPFAM" id="SSF103473">
    <property type="entry name" value="MFS general substrate transporter"/>
    <property type="match status" value="1"/>
</dbReference>
<feature type="transmembrane region" description="Helical" evidence="9">
    <location>
        <begin position="334"/>
        <end position="354"/>
    </location>
</feature>
<proteinExistence type="inferred from homology"/>
<dbReference type="InterPro" id="IPR044739">
    <property type="entry name" value="NRT1/PTR"/>
</dbReference>
<dbReference type="CDD" id="cd17417">
    <property type="entry name" value="MFS_NPF5"/>
    <property type="match status" value="1"/>
</dbReference>
<keyword evidence="11" id="KW-1185">Reference proteome</keyword>
<evidence type="ECO:0000256" key="9">
    <source>
        <dbReference type="SAM" id="Phobius"/>
    </source>
</evidence>
<dbReference type="InterPro" id="IPR036259">
    <property type="entry name" value="MFS_trans_sf"/>
</dbReference>
<feature type="transmembrane region" description="Helical" evidence="9">
    <location>
        <begin position="417"/>
        <end position="437"/>
    </location>
</feature>
<keyword evidence="5 9" id="KW-0812">Transmembrane</keyword>
<comment type="similarity">
    <text evidence="2">Belongs to the major facilitator superfamily. Proton-dependent oligopeptide transporter (POT/PTR) (TC 2.A.17) family.</text>
</comment>
<evidence type="ECO:0000313" key="11">
    <source>
        <dbReference type="Proteomes" id="UP001634393"/>
    </source>
</evidence>
<comment type="caution">
    <text evidence="10">The sequence shown here is derived from an EMBL/GenBank/DDBJ whole genome shotgun (WGS) entry which is preliminary data.</text>
</comment>
<dbReference type="Gene3D" id="1.20.1250.20">
    <property type="entry name" value="MFS general substrate transporter like domains"/>
    <property type="match status" value="1"/>
</dbReference>
<reference evidence="10 11" key="1">
    <citation type="submission" date="2024-12" db="EMBL/GenBank/DDBJ databases">
        <title>The unique morphological basis and parallel evolutionary history of personate flowers in Penstemon.</title>
        <authorList>
            <person name="Depatie T.H."/>
            <person name="Wessinger C.A."/>
        </authorList>
    </citation>
    <scope>NUCLEOTIDE SEQUENCE [LARGE SCALE GENOMIC DNA]</scope>
    <source>
        <strain evidence="10">WTNN_2</strain>
        <tissue evidence="10">Leaf</tissue>
    </source>
</reference>
<dbReference type="PANTHER" id="PTHR11654">
    <property type="entry name" value="OLIGOPEPTIDE TRANSPORTER-RELATED"/>
    <property type="match status" value="1"/>
</dbReference>
<dbReference type="AlphaFoldDB" id="A0ABD3U863"/>
<organism evidence="10 11">
    <name type="scientific">Penstemon smallii</name>
    <dbReference type="NCBI Taxonomy" id="265156"/>
    <lineage>
        <taxon>Eukaryota</taxon>
        <taxon>Viridiplantae</taxon>
        <taxon>Streptophyta</taxon>
        <taxon>Embryophyta</taxon>
        <taxon>Tracheophyta</taxon>
        <taxon>Spermatophyta</taxon>
        <taxon>Magnoliopsida</taxon>
        <taxon>eudicotyledons</taxon>
        <taxon>Gunneridae</taxon>
        <taxon>Pentapetalae</taxon>
        <taxon>asterids</taxon>
        <taxon>lamiids</taxon>
        <taxon>Lamiales</taxon>
        <taxon>Plantaginaceae</taxon>
        <taxon>Cheloneae</taxon>
        <taxon>Penstemon</taxon>
    </lineage>
</organism>